<proteinExistence type="predicted"/>
<keyword evidence="2" id="KW-1133">Transmembrane helix</keyword>
<evidence type="ECO:0000256" key="2">
    <source>
        <dbReference type="SAM" id="Phobius"/>
    </source>
</evidence>
<keyword evidence="2" id="KW-0812">Transmembrane</keyword>
<sequence>MSQSHVYSQNEPQIVTAYLSGAEGHPAAPPTAYLPAETQSSSQRHSGADHNGIAEFPSSERASVHTATSRPYPSDSWDSSYPQSNRHSIQPSVKPVSRPDLEPTAAPVASVSSAYLEGNPILSSYGNGAARKEDRIRGSWTDHSSYMSGDERNPNVARAQKRETHGGDFLSDDGEDAVLMLFRMSLPIPVFSSLASIYTVFGLLFTLFTLPLRLCSCVPYLRKTSLRTQLCDLLVPQLHIHERLIGLRPPSVYNDGEQSSVGEIGEGYSVGGLIMVLLLSSFMSFGLLLLAWIAAFFWVFAMMLGNPDGTERKDDGRAAVLGVSRWWQIWLSKARSPSG</sequence>
<evidence type="ECO:0000313" key="3">
    <source>
        <dbReference type="EMBL" id="CBF69979.1"/>
    </source>
</evidence>
<accession>C8V204</accession>
<feature type="transmembrane region" description="Helical" evidence="2">
    <location>
        <begin position="190"/>
        <end position="212"/>
    </location>
</feature>
<feature type="transmembrane region" description="Helical" evidence="2">
    <location>
        <begin position="273"/>
        <end position="304"/>
    </location>
</feature>
<keyword evidence="4" id="KW-1185">Reference proteome</keyword>
<dbReference type="Proteomes" id="UP000000560">
    <property type="component" value="Chromosome I"/>
</dbReference>
<dbReference type="EMBL" id="BN001301">
    <property type="protein sequence ID" value="CBF69979.1"/>
    <property type="molecule type" value="Genomic_DNA"/>
</dbReference>
<dbReference type="RefSeq" id="XP_663805.1">
    <property type="nucleotide sequence ID" value="XM_658713.1"/>
</dbReference>
<name>Q5AZS9_EMENI</name>
<reference evidence="4" key="1">
    <citation type="journal article" date="2005" name="Nature">
        <title>Sequencing of Aspergillus nidulans and comparative analysis with A. fumigatus and A. oryzae.</title>
        <authorList>
            <person name="Galagan J.E."/>
            <person name="Calvo S.E."/>
            <person name="Cuomo C."/>
            <person name="Ma L.J."/>
            <person name="Wortman J.R."/>
            <person name="Batzoglou S."/>
            <person name="Lee S.I."/>
            <person name="Basturkmen M."/>
            <person name="Spevak C.C."/>
            <person name="Clutterbuck J."/>
            <person name="Kapitonov V."/>
            <person name="Jurka J."/>
            <person name="Scazzocchio C."/>
            <person name="Farman M."/>
            <person name="Butler J."/>
            <person name="Purcell S."/>
            <person name="Harris S."/>
            <person name="Braus G.H."/>
            <person name="Draht O."/>
            <person name="Busch S."/>
            <person name="D'Enfert C."/>
            <person name="Bouchier C."/>
            <person name="Goldman G.H."/>
            <person name="Bell-Pedersen D."/>
            <person name="Griffiths-Jones S."/>
            <person name="Doonan J.H."/>
            <person name="Yu J."/>
            <person name="Vienken K."/>
            <person name="Pain A."/>
            <person name="Freitag M."/>
            <person name="Selker E.U."/>
            <person name="Archer D.B."/>
            <person name="Penalva M.A."/>
            <person name="Oakley B.R."/>
            <person name="Momany M."/>
            <person name="Tanaka T."/>
            <person name="Kumagai T."/>
            <person name="Asai K."/>
            <person name="Machida M."/>
            <person name="Nierman W.C."/>
            <person name="Denning D.W."/>
            <person name="Caddick M."/>
            <person name="Hynes M."/>
            <person name="Paoletti M."/>
            <person name="Fischer R."/>
            <person name="Miller B."/>
            <person name="Dyer P."/>
            <person name="Sachs M.S."/>
            <person name="Osmani S.A."/>
            <person name="Birren B.W."/>
        </authorList>
    </citation>
    <scope>NUCLEOTIDE SEQUENCE [LARGE SCALE GENOMIC DNA]</scope>
    <source>
        <strain evidence="4">FGSC A4 / ATCC 38163 / CBS 112.46 / NRRL 194 / M139</strain>
    </source>
</reference>
<evidence type="ECO:0000313" key="4">
    <source>
        <dbReference type="Proteomes" id="UP000000560"/>
    </source>
</evidence>
<dbReference type="KEGG" id="ani:ANIA_06201"/>
<gene>
    <name evidence="3" type="ORF">ANIA_06201</name>
</gene>
<feature type="region of interest" description="Disordered" evidence="1">
    <location>
        <begin position="17"/>
        <end position="105"/>
    </location>
</feature>
<dbReference type="eggNOG" id="ENOG502SWBS">
    <property type="taxonomic scope" value="Eukaryota"/>
</dbReference>
<protein>
    <submittedName>
        <fullName evidence="3">Uncharacterized protein</fullName>
    </submittedName>
</protein>
<dbReference type="InParanoid" id="Q5AZS9"/>
<evidence type="ECO:0000256" key="1">
    <source>
        <dbReference type="SAM" id="MobiDB-lite"/>
    </source>
</evidence>
<dbReference type="OrthoDB" id="5420214at2759"/>
<dbReference type="AlphaFoldDB" id="Q5AZS9"/>
<keyword evidence="2" id="KW-0472">Membrane</keyword>
<reference evidence="4" key="2">
    <citation type="journal article" date="2009" name="Fungal Genet. Biol.">
        <title>The 2008 update of the Aspergillus nidulans genome annotation: a community effort.</title>
        <authorList>
            <person name="Wortman J.R."/>
            <person name="Gilsenan J.M."/>
            <person name="Joardar V."/>
            <person name="Deegan J."/>
            <person name="Clutterbuck J."/>
            <person name="Andersen M.R."/>
            <person name="Archer D."/>
            <person name="Bencina M."/>
            <person name="Braus G."/>
            <person name="Coutinho P."/>
            <person name="von Dohren H."/>
            <person name="Doonan J."/>
            <person name="Driessen A.J."/>
            <person name="Durek P."/>
            <person name="Espeso E."/>
            <person name="Fekete E."/>
            <person name="Flipphi M."/>
            <person name="Estrada C.G."/>
            <person name="Geysens S."/>
            <person name="Goldman G."/>
            <person name="de Groot P.W."/>
            <person name="Hansen K."/>
            <person name="Harris S.D."/>
            <person name="Heinekamp T."/>
            <person name="Helmstaedt K."/>
            <person name="Henrissat B."/>
            <person name="Hofmann G."/>
            <person name="Homan T."/>
            <person name="Horio T."/>
            <person name="Horiuchi H."/>
            <person name="James S."/>
            <person name="Jones M."/>
            <person name="Karaffa L."/>
            <person name="Karanyi Z."/>
            <person name="Kato M."/>
            <person name="Keller N."/>
            <person name="Kelly D.E."/>
            <person name="Kiel J.A."/>
            <person name="Kim J.M."/>
            <person name="van der Klei I.J."/>
            <person name="Klis F.M."/>
            <person name="Kovalchuk A."/>
            <person name="Krasevec N."/>
            <person name="Kubicek C.P."/>
            <person name="Liu B."/>
            <person name="Maccabe A."/>
            <person name="Meyer V."/>
            <person name="Mirabito P."/>
            <person name="Miskei M."/>
            <person name="Mos M."/>
            <person name="Mullins J."/>
            <person name="Nelson D.R."/>
            <person name="Nielsen J."/>
            <person name="Oakley B.R."/>
            <person name="Osmani S.A."/>
            <person name="Pakula T."/>
            <person name="Paszewski A."/>
            <person name="Paulsen I."/>
            <person name="Pilsyk S."/>
            <person name="Pocsi I."/>
            <person name="Punt P.J."/>
            <person name="Ram A.F."/>
            <person name="Ren Q."/>
            <person name="Robellet X."/>
            <person name="Robson G."/>
            <person name="Seiboth B."/>
            <person name="van Solingen P."/>
            <person name="Specht T."/>
            <person name="Sun J."/>
            <person name="Taheri-Talesh N."/>
            <person name="Takeshita N."/>
            <person name="Ussery D."/>
            <person name="vanKuyk P.A."/>
            <person name="Visser H."/>
            <person name="van de Vondervoort P.J."/>
            <person name="de Vries R.P."/>
            <person name="Walton J."/>
            <person name="Xiang X."/>
            <person name="Xiong Y."/>
            <person name="Zeng A.P."/>
            <person name="Brandt B.W."/>
            <person name="Cornell M.J."/>
            <person name="van den Hondel C.A."/>
            <person name="Visser J."/>
            <person name="Oliver S.G."/>
            <person name="Turner G."/>
        </authorList>
    </citation>
    <scope>GENOME REANNOTATION</scope>
    <source>
        <strain evidence="4">FGSC A4 / ATCC 38163 / CBS 112.46 / NRRL 194 / M139</strain>
    </source>
</reference>
<organism evidence="3 4">
    <name type="scientific">Emericella nidulans (strain FGSC A4 / ATCC 38163 / CBS 112.46 / NRRL 194 / M139)</name>
    <name type="common">Aspergillus nidulans</name>
    <dbReference type="NCBI Taxonomy" id="227321"/>
    <lineage>
        <taxon>Eukaryota</taxon>
        <taxon>Fungi</taxon>
        <taxon>Dikarya</taxon>
        <taxon>Ascomycota</taxon>
        <taxon>Pezizomycotina</taxon>
        <taxon>Eurotiomycetes</taxon>
        <taxon>Eurotiomycetidae</taxon>
        <taxon>Eurotiales</taxon>
        <taxon>Aspergillaceae</taxon>
        <taxon>Aspergillus</taxon>
        <taxon>Aspergillus subgen. Nidulantes</taxon>
    </lineage>
</organism>
<dbReference type="STRING" id="227321.Q5AZS9"/>
<dbReference type="GeneID" id="2870789"/>
<accession>Q5AZS9</accession>
<dbReference type="HOGENOM" id="CLU_049336_0_0_1"/>
<feature type="compositionally biased region" description="Low complexity" evidence="1">
    <location>
        <begin position="69"/>
        <end position="84"/>
    </location>
</feature>
<dbReference type="OMA" id="LGVCKWW"/>